<dbReference type="Pfam" id="PF24903">
    <property type="entry name" value="OB_MEIOB_N"/>
    <property type="match status" value="1"/>
</dbReference>
<evidence type="ECO:0000313" key="6">
    <source>
        <dbReference type="Proteomes" id="UP001346869"/>
    </source>
</evidence>
<dbReference type="PANTHER" id="PTHR21166">
    <property type="entry name" value="CELL DIVISION CONTROL PROTEIN 24 OB DOMAIN-CONTAINING PROTEIN-RELATED"/>
    <property type="match status" value="1"/>
</dbReference>
<accession>A0AAN8ACC9</accession>
<dbReference type="AlphaFoldDB" id="A0AAN8ACC9"/>
<comment type="caution">
    <text evidence="5">The sequence shown here is derived from an EMBL/GenBank/DDBJ whole genome shotgun (WGS) entry which is preliminary data.</text>
</comment>
<keyword evidence="2" id="KW-0469">Meiosis</keyword>
<reference evidence="5 6" key="2">
    <citation type="journal article" date="2023" name="Mol. Biol. Evol.">
        <title>Genomics of Secondarily Temperate Adaptation in the Only Non-Antarctic Icefish.</title>
        <authorList>
            <person name="Rivera-Colon A.G."/>
            <person name="Rayamajhi N."/>
            <person name="Minhas B.F."/>
            <person name="Madrigal G."/>
            <person name="Bilyk K.T."/>
            <person name="Yoon V."/>
            <person name="Hune M."/>
            <person name="Gregory S."/>
            <person name="Cheng C.H.C."/>
            <person name="Catchen J.M."/>
        </authorList>
    </citation>
    <scope>NUCLEOTIDE SEQUENCE [LARGE SCALE GENOMIC DNA]</scope>
    <source>
        <strain evidence="5">JMC-PN-2008</strain>
    </source>
</reference>
<dbReference type="Gene3D" id="2.40.50.140">
    <property type="entry name" value="Nucleic acid-binding proteins"/>
    <property type="match status" value="2"/>
</dbReference>
<evidence type="ECO:0000313" key="5">
    <source>
        <dbReference type="EMBL" id="KAK5850574.1"/>
    </source>
</evidence>
<feature type="domain" description="MEIOB-like N-terminal" evidence="4">
    <location>
        <begin position="3"/>
        <end position="137"/>
    </location>
</feature>
<evidence type="ECO:0000259" key="4">
    <source>
        <dbReference type="Pfam" id="PF24903"/>
    </source>
</evidence>
<dbReference type="InterPro" id="IPR052469">
    <property type="entry name" value="MEIOB"/>
</dbReference>
<dbReference type="SUPFAM" id="SSF50249">
    <property type="entry name" value="Nucleic acid-binding proteins"/>
    <property type="match status" value="2"/>
</dbReference>
<dbReference type="FunFam" id="2.40.50.140:FF:000171">
    <property type="entry name" value="meiosis-specific with OB domain-containing protein isoform X1"/>
    <property type="match status" value="1"/>
</dbReference>
<dbReference type="GO" id="GO:0003697">
    <property type="term" value="F:single-stranded DNA binding"/>
    <property type="evidence" value="ECO:0007669"/>
    <property type="project" value="TreeGrafter"/>
</dbReference>
<dbReference type="GO" id="GO:0008310">
    <property type="term" value="F:single-stranded DNA 3'-5' DNA exonuclease activity"/>
    <property type="evidence" value="ECO:0007669"/>
    <property type="project" value="TreeGrafter"/>
</dbReference>
<dbReference type="EMBL" id="JAUZQC010000022">
    <property type="protein sequence ID" value="KAK5850574.1"/>
    <property type="molecule type" value="Genomic_DNA"/>
</dbReference>
<dbReference type="FunFam" id="2.40.50.140:FF:000239">
    <property type="entry name" value="Meiosis specific with OB domains"/>
    <property type="match status" value="1"/>
</dbReference>
<sequence length="459" mass="50883">MAAQTFIAISELHPNLSHPKLTGIVIGKSDVKSFPDRKNIGVDRFTFGFTIKDSPDFFINVTAWGNDVYINGLSNSFSTGDCVIVENPLVSCKDPEKGDKFCPTTPSLYRLMVTEAHSQVSLCVVDRLLPLIHLPVKDSGDFYSLGDIVANGQRLEGMLINVLAAVKSIGELKQFITSDQRKGQRLEVKLFDDSVSSFPLVCWDREAIQLVQTLIPKETVLFIADAKIGFDSFRNGMTATINAKTIITVNPDTREASLLFSYAKEVAESGALDQDEKPEDVPVESITDVYTVSQLKQRAQETSEMFFGITYSFISKLDLDSSVSKLIKTRCFRCKFMVMQDELSCTNLMCPGRDQVFFSTTGFDLLVDLTDHTGTLHACALRSPVAEKALGCTTDEFTSLTDDERTAMKWKLLLERSKIYVKIIPSIKMKSGMRAVVLDCSVADPGEVKQHMSALLLQP</sequence>
<comment type="similarity">
    <text evidence="3">Belongs to the MEIOB family.</text>
</comment>
<keyword evidence="1" id="KW-0238">DNA-binding</keyword>
<evidence type="ECO:0000256" key="2">
    <source>
        <dbReference type="ARBA" id="ARBA00023254"/>
    </source>
</evidence>
<dbReference type="Proteomes" id="UP001346869">
    <property type="component" value="Unassembled WGS sequence"/>
</dbReference>
<dbReference type="PANTHER" id="PTHR21166:SF2">
    <property type="entry name" value="CELL DIVISION CONTROL PROTEIN 24 OB DOMAIN-CONTAINING PROTEIN-RELATED"/>
    <property type="match status" value="1"/>
</dbReference>
<dbReference type="FunFam" id="2.40.50.140:FF:000527">
    <property type="entry name" value="Methionine sulfoxide reductase B1b"/>
    <property type="match status" value="1"/>
</dbReference>
<name>A0AAN8ACC9_ELEMC</name>
<evidence type="ECO:0000256" key="1">
    <source>
        <dbReference type="ARBA" id="ARBA00023125"/>
    </source>
</evidence>
<protein>
    <recommendedName>
        <fullName evidence="4">MEIOB-like N-terminal domain-containing protein</fullName>
    </recommendedName>
</protein>
<organism evidence="5 6">
    <name type="scientific">Eleginops maclovinus</name>
    <name type="common">Patagonian blennie</name>
    <name type="synonym">Eleginus maclovinus</name>
    <dbReference type="NCBI Taxonomy" id="56733"/>
    <lineage>
        <taxon>Eukaryota</taxon>
        <taxon>Metazoa</taxon>
        <taxon>Chordata</taxon>
        <taxon>Craniata</taxon>
        <taxon>Vertebrata</taxon>
        <taxon>Euteleostomi</taxon>
        <taxon>Actinopterygii</taxon>
        <taxon>Neopterygii</taxon>
        <taxon>Teleostei</taxon>
        <taxon>Neoteleostei</taxon>
        <taxon>Acanthomorphata</taxon>
        <taxon>Eupercaria</taxon>
        <taxon>Perciformes</taxon>
        <taxon>Notothenioidei</taxon>
        <taxon>Eleginopidae</taxon>
        <taxon>Eleginops</taxon>
    </lineage>
</organism>
<keyword evidence="6" id="KW-1185">Reference proteome</keyword>
<dbReference type="InterPro" id="IPR056880">
    <property type="entry name" value="OB_MEIOB_N"/>
</dbReference>
<dbReference type="GO" id="GO:0000712">
    <property type="term" value="P:resolution of meiotic recombination intermediates"/>
    <property type="evidence" value="ECO:0007669"/>
    <property type="project" value="TreeGrafter"/>
</dbReference>
<proteinExistence type="inferred from homology"/>
<gene>
    <name evidence="5" type="ORF">PBY51_001442</name>
</gene>
<evidence type="ECO:0000256" key="3">
    <source>
        <dbReference type="ARBA" id="ARBA00038329"/>
    </source>
</evidence>
<reference evidence="5 6" key="1">
    <citation type="journal article" date="2023" name="Genes (Basel)">
        <title>Chromosome-Level Genome Assembly and Circadian Gene Repertoire of the Patagonia Blennie Eleginops maclovinus-The Closest Ancestral Proxy of Antarctic Cryonotothenioids.</title>
        <authorList>
            <person name="Cheng C.C."/>
            <person name="Rivera-Colon A.G."/>
            <person name="Minhas B.F."/>
            <person name="Wilson L."/>
            <person name="Rayamajhi N."/>
            <person name="Vargas-Chacoff L."/>
            <person name="Catchen J.M."/>
        </authorList>
    </citation>
    <scope>NUCLEOTIDE SEQUENCE [LARGE SCALE GENOMIC DNA]</scope>
    <source>
        <strain evidence="5">JMC-PN-2008</strain>
    </source>
</reference>
<dbReference type="InterPro" id="IPR012340">
    <property type="entry name" value="NA-bd_OB-fold"/>
</dbReference>